<feature type="transmembrane region" description="Helical" evidence="1">
    <location>
        <begin position="90"/>
        <end position="121"/>
    </location>
</feature>
<sequence length="294" mass="27751">MTAAHAAGRQRPLLPEQHPQRVRVAAVAATLAAVVAAAGLRIAGNAPPTAATVPSDALDAAATTSLVIPAAAAVAVAVTTDDNVERVGLLSVGVFAGLTAVSAAATVPAAGAIAGGGALAVGSRGTWTDNWRAVRRALVAGVILASVAFSLGGAVGLAPTFSRPVGSELYLVGVAGAVLFARPGRAGWIVGGLAAGAVLYAASAAPFAAGAAVLVAGAAVDVSGALLAAGVAGATAATVGGLRARNVPAAVGAATVLFAGVPATPARAAAVVLGISLLAWATDPAPGTGVGVDE</sequence>
<feature type="transmembrane region" description="Helical" evidence="1">
    <location>
        <begin position="222"/>
        <end position="242"/>
    </location>
</feature>
<dbReference type="GeneID" id="91110770"/>
<feature type="transmembrane region" description="Helical" evidence="1">
    <location>
        <begin position="254"/>
        <end position="281"/>
    </location>
</feature>
<keyword evidence="1" id="KW-0472">Membrane</keyword>
<keyword evidence="3" id="KW-0614">Plasmid</keyword>
<feature type="transmembrane region" description="Helical" evidence="1">
    <location>
        <begin position="22"/>
        <end position="44"/>
    </location>
</feature>
<dbReference type="Pfam" id="PF26265">
    <property type="entry name" value="DUF8068"/>
    <property type="match status" value="1"/>
</dbReference>
<dbReference type="InterPro" id="IPR058381">
    <property type="entry name" value="DUF8068"/>
</dbReference>
<protein>
    <recommendedName>
        <fullName evidence="2">DUF8068 domain-containing protein</fullName>
    </recommendedName>
</protein>
<feature type="domain" description="DUF8068" evidence="2">
    <location>
        <begin position="25"/>
        <end position="279"/>
    </location>
</feature>
<name>A0AAU8CIA2_9EURY</name>
<reference evidence="3" key="1">
    <citation type="submission" date="2024-06" db="EMBL/GenBank/DDBJ databases">
        <title>Genome Sequence of an extremely halophilic archaeon isolated from Permian era halite, Salado Formation, Carlsbad, New Mexico: Halobacterium sp. strain NMX12-1.</title>
        <authorList>
            <person name="Sotoa L."/>
            <person name="DasSarma P."/>
            <person name="Anton B.P."/>
            <person name="Vincze T."/>
            <person name="Verma I."/>
            <person name="Eralp B."/>
            <person name="Powers D.W."/>
            <person name="Dozier B.L."/>
            <person name="Roberts R.J."/>
            <person name="DasSarma S."/>
        </authorList>
    </citation>
    <scope>NUCLEOTIDE SEQUENCE</scope>
    <source>
        <strain evidence="3">NMX12-1</strain>
        <plasmid evidence="3">pNMX12-1_211</plasmid>
    </source>
</reference>
<feature type="transmembrane region" description="Helical" evidence="1">
    <location>
        <begin position="188"/>
        <end position="216"/>
    </location>
</feature>
<organism evidence="3">
    <name type="scientific">Halobacterium sp. NMX12-1</name>
    <dbReference type="NCBI Taxonomy" id="3166650"/>
    <lineage>
        <taxon>Archaea</taxon>
        <taxon>Methanobacteriati</taxon>
        <taxon>Methanobacteriota</taxon>
        <taxon>Stenosarchaea group</taxon>
        <taxon>Halobacteria</taxon>
        <taxon>Halobacteriales</taxon>
        <taxon>Halobacteriaceae</taxon>
        <taxon>Halobacterium</taxon>
    </lineage>
</organism>
<dbReference type="AlphaFoldDB" id="A0AAU8CIA2"/>
<feature type="transmembrane region" description="Helical" evidence="1">
    <location>
        <begin position="56"/>
        <end position="78"/>
    </location>
</feature>
<gene>
    <name evidence="3" type="ORF">ABSL23_16430</name>
</gene>
<evidence type="ECO:0000256" key="1">
    <source>
        <dbReference type="SAM" id="Phobius"/>
    </source>
</evidence>
<dbReference type="EMBL" id="CP159205">
    <property type="protein sequence ID" value="XCF18103.1"/>
    <property type="molecule type" value="Genomic_DNA"/>
</dbReference>
<dbReference type="KEGG" id="hanx:ABSL23_16430"/>
<evidence type="ECO:0000313" key="3">
    <source>
        <dbReference type="EMBL" id="XCF18103.1"/>
    </source>
</evidence>
<proteinExistence type="predicted"/>
<feature type="transmembrane region" description="Helical" evidence="1">
    <location>
        <begin position="161"/>
        <end position="181"/>
    </location>
</feature>
<geneLocation type="plasmid" evidence="3">
    <name>pNMX12-1_211</name>
</geneLocation>
<evidence type="ECO:0000259" key="2">
    <source>
        <dbReference type="Pfam" id="PF26265"/>
    </source>
</evidence>
<keyword evidence="1" id="KW-0812">Transmembrane</keyword>
<dbReference type="RefSeq" id="WP_353635436.1">
    <property type="nucleotide sequence ID" value="NZ_CP159205.1"/>
</dbReference>
<keyword evidence="1" id="KW-1133">Transmembrane helix</keyword>
<feature type="transmembrane region" description="Helical" evidence="1">
    <location>
        <begin position="133"/>
        <end position="155"/>
    </location>
</feature>
<accession>A0AAU8CIA2</accession>